<name>A0A4R6UEF6_9GAMM</name>
<dbReference type="InterPro" id="IPR025392">
    <property type="entry name" value="DUF4124"/>
</dbReference>
<feature type="chain" id="PRO_5020917181" evidence="2">
    <location>
        <begin position="23"/>
        <end position="145"/>
    </location>
</feature>
<comment type="caution">
    <text evidence="4">The sequence shown here is derived from an EMBL/GenBank/DDBJ whole genome shotgun (WGS) entry which is preliminary data.</text>
</comment>
<proteinExistence type="predicted"/>
<evidence type="ECO:0000256" key="2">
    <source>
        <dbReference type="SAM" id="SignalP"/>
    </source>
</evidence>
<dbReference type="EMBL" id="SNYM01000024">
    <property type="protein sequence ID" value="TDQ44522.1"/>
    <property type="molecule type" value="Genomic_DNA"/>
</dbReference>
<evidence type="ECO:0000256" key="1">
    <source>
        <dbReference type="SAM" id="MobiDB-lite"/>
    </source>
</evidence>
<gene>
    <name evidence="4" type="ORF">EV696_1244</name>
</gene>
<evidence type="ECO:0000259" key="3">
    <source>
        <dbReference type="Pfam" id="PF13511"/>
    </source>
</evidence>
<dbReference type="Pfam" id="PF13511">
    <property type="entry name" value="DUF4124"/>
    <property type="match status" value="1"/>
</dbReference>
<reference evidence="4 5" key="1">
    <citation type="submission" date="2019-03" db="EMBL/GenBank/DDBJ databases">
        <title>Genomic Encyclopedia of Type Strains, Phase IV (KMG-IV): sequencing the most valuable type-strain genomes for metagenomic binning, comparative biology and taxonomic classification.</title>
        <authorList>
            <person name="Goeker M."/>
        </authorList>
    </citation>
    <scope>NUCLEOTIDE SEQUENCE [LARGE SCALE GENOMIC DNA]</scope>
    <source>
        <strain evidence="4 5">DSM 103792</strain>
    </source>
</reference>
<protein>
    <submittedName>
        <fullName evidence="4">Uncharacterized protein DUF4124</fullName>
    </submittedName>
</protein>
<evidence type="ECO:0000313" key="5">
    <source>
        <dbReference type="Proteomes" id="UP000295375"/>
    </source>
</evidence>
<accession>A0A4R6UEF6</accession>
<keyword evidence="5" id="KW-1185">Reference proteome</keyword>
<feature type="region of interest" description="Disordered" evidence="1">
    <location>
        <begin position="58"/>
        <end position="86"/>
    </location>
</feature>
<feature type="signal peptide" evidence="2">
    <location>
        <begin position="1"/>
        <end position="22"/>
    </location>
</feature>
<keyword evidence="2" id="KW-0732">Signal</keyword>
<dbReference type="Proteomes" id="UP000295375">
    <property type="component" value="Unassembled WGS sequence"/>
</dbReference>
<organism evidence="4 5">
    <name type="scientific">Permianibacter aggregans</name>
    <dbReference type="NCBI Taxonomy" id="1510150"/>
    <lineage>
        <taxon>Bacteria</taxon>
        <taxon>Pseudomonadati</taxon>
        <taxon>Pseudomonadota</taxon>
        <taxon>Gammaproteobacteria</taxon>
        <taxon>Pseudomonadales</taxon>
        <taxon>Pseudomonadaceae</taxon>
        <taxon>Permianibacter</taxon>
    </lineage>
</organism>
<sequence>MKSLRLVLLVGGLACMAGTALAGNTYKWTDDNGQIQYTQLPPNDRPYTVIKSATASINEEGAESPLTSKPADKANPKTGAGEYTSAEKEKLSKNCDIAKQNREMLRTAAKIRVNDEKGEPRHLTEEERKARLADTEKQIEFYCDK</sequence>
<evidence type="ECO:0000313" key="4">
    <source>
        <dbReference type="EMBL" id="TDQ44522.1"/>
    </source>
</evidence>
<feature type="domain" description="DUF4124" evidence="3">
    <location>
        <begin position="13"/>
        <end position="55"/>
    </location>
</feature>
<dbReference type="AlphaFoldDB" id="A0A4R6UEF6"/>